<dbReference type="PRINTS" id="PR00700">
    <property type="entry name" value="PRTYPHPHTASE"/>
</dbReference>
<feature type="domain" description="Tyrosine-protein phosphatase" evidence="11">
    <location>
        <begin position="1448"/>
        <end position="1701"/>
    </location>
</feature>
<feature type="domain" description="Tyrosine-protein phosphatase" evidence="11">
    <location>
        <begin position="1726"/>
        <end position="1994"/>
    </location>
</feature>
<protein>
    <recommendedName>
        <fullName evidence="3">protein-tyrosine-phosphatase</fullName>
        <ecNumber evidence="3">3.1.3.48</ecNumber>
    </recommendedName>
</protein>
<dbReference type="Gene3D" id="2.60.40.10">
    <property type="entry name" value="Immunoglobulins"/>
    <property type="match status" value="1"/>
</dbReference>
<keyword evidence="9" id="KW-0812">Transmembrane</keyword>
<dbReference type="PROSITE" id="PS01248">
    <property type="entry name" value="EGF_LAM_1"/>
    <property type="match status" value="1"/>
</dbReference>
<feature type="chain" id="PRO_5040447310" description="protein-tyrosine-phosphatase" evidence="10">
    <location>
        <begin position="20"/>
        <end position="2005"/>
    </location>
</feature>
<keyword evidence="5" id="KW-0378">Hydrolase</keyword>
<dbReference type="Proteomes" id="UP000694866">
    <property type="component" value="Unplaced"/>
</dbReference>
<keyword evidence="9" id="KW-1133">Transmembrane helix</keyword>
<dbReference type="FunFam" id="3.90.190.10:FF:000102">
    <property type="entry name" value="Receptor-type tyrosine-protein phosphatase"/>
    <property type="match status" value="1"/>
</dbReference>
<dbReference type="Pfam" id="PF00102">
    <property type="entry name" value="Y_phosphatase"/>
    <property type="match status" value="2"/>
</dbReference>
<dbReference type="CDD" id="cd00047">
    <property type="entry name" value="PTPc"/>
    <property type="match status" value="2"/>
</dbReference>
<evidence type="ECO:0000259" key="12">
    <source>
        <dbReference type="PROSITE" id="PS50056"/>
    </source>
</evidence>
<dbReference type="SMART" id="SM00060">
    <property type="entry name" value="FN3"/>
    <property type="match status" value="4"/>
</dbReference>
<proteinExistence type="inferred from homology"/>
<evidence type="ECO:0000256" key="3">
    <source>
        <dbReference type="ARBA" id="ARBA00013064"/>
    </source>
</evidence>
<evidence type="ECO:0000259" key="13">
    <source>
        <dbReference type="PROSITE" id="PS50853"/>
    </source>
</evidence>
<evidence type="ECO:0000256" key="6">
    <source>
        <dbReference type="ARBA" id="ARBA00022912"/>
    </source>
</evidence>
<evidence type="ECO:0000313" key="14">
    <source>
        <dbReference type="Proteomes" id="UP000694866"/>
    </source>
</evidence>
<evidence type="ECO:0000256" key="7">
    <source>
        <dbReference type="ARBA" id="ARBA00023136"/>
    </source>
</evidence>
<keyword evidence="4 10" id="KW-0732">Signal</keyword>
<dbReference type="Gene3D" id="2.170.300.10">
    <property type="entry name" value="Tie2 ligand-binding domain superfamily"/>
    <property type="match status" value="1"/>
</dbReference>
<dbReference type="PANTHER" id="PTHR19134">
    <property type="entry name" value="RECEPTOR-TYPE TYROSINE-PROTEIN PHOSPHATASE"/>
    <property type="match status" value="1"/>
</dbReference>
<dbReference type="InterPro" id="IPR029021">
    <property type="entry name" value="Prot-tyrosine_phosphatase-like"/>
</dbReference>
<comment type="catalytic activity">
    <reaction evidence="8">
        <text>O-phospho-L-tyrosyl-[protein] + H2O = L-tyrosyl-[protein] + phosphate</text>
        <dbReference type="Rhea" id="RHEA:10684"/>
        <dbReference type="Rhea" id="RHEA-COMP:10136"/>
        <dbReference type="Rhea" id="RHEA-COMP:20101"/>
        <dbReference type="ChEBI" id="CHEBI:15377"/>
        <dbReference type="ChEBI" id="CHEBI:43474"/>
        <dbReference type="ChEBI" id="CHEBI:46858"/>
        <dbReference type="ChEBI" id="CHEBI:61978"/>
        <dbReference type="EC" id="3.1.3.48"/>
    </reaction>
</comment>
<dbReference type="InterPro" id="IPR016130">
    <property type="entry name" value="Tyr_Pase_AS"/>
</dbReference>
<name>A0A9R1TD64_9HYME</name>
<evidence type="ECO:0000256" key="2">
    <source>
        <dbReference type="ARBA" id="ARBA00009580"/>
    </source>
</evidence>
<dbReference type="PROSITE" id="PS50853">
    <property type="entry name" value="FN3"/>
    <property type="match status" value="1"/>
</dbReference>
<dbReference type="PANTHER" id="PTHR19134:SF562">
    <property type="entry name" value="PROTEIN-TYROSINE-PHOSPHATASE"/>
    <property type="match status" value="1"/>
</dbReference>
<evidence type="ECO:0000256" key="5">
    <source>
        <dbReference type="ARBA" id="ARBA00022801"/>
    </source>
</evidence>
<dbReference type="InterPro" id="IPR000387">
    <property type="entry name" value="Tyr_Pase_dom"/>
</dbReference>
<feature type="domain" description="Tyrosine specific protein phosphatases" evidence="12">
    <location>
        <begin position="1915"/>
        <end position="1985"/>
    </location>
</feature>
<comment type="subcellular location">
    <subcellularLocation>
        <location evidence="1">Membrane</location>
        <topology evidence="1">Single-pass membrane protein</topology>
    </subcellularLocation>
</comment>
<dbReference type="CDD" id="cd00063">
    <property type="entry name" value="FN3"/>
    <property type="match status" value="1"/>
</dbReference>
<dbReference type="Pfam" id="PF00041">
    <property type="entry name" value="fn3"/>
    <property type="match status" value="1"/>
</dbReference>
<dbReference type="Gene3D" id="3.90.190.10">
    <property type="entry name" value="Protein tyrosine phosphatase superfamily"/>
    <property type="match status" value="2"/>
</dbReference>
<evidence type="ECO:0000256" key="1">
    <source>
        <dbReference type="ARBA" id="ARBA00004167"/>
    </source>
</evidence>
<dbReference type="InterPro" id="IPR000242">
    <property type="entry name" value="PTP_cat"/>
</dbReference>
<dbReference type="PROSITE" id="PS50055">
    <property type="entry name" value="TYR_PHOSPHATASE_PTP"/>
    <property type="match status" value="2"/>
</dbReference>
<keyword evidence="6" id="KW-0904">Protein phosphatase</keyword>
<feature type="domain" description="Fibronectin type-III" evidence="13">
    <location>
        <begin position="758"/>
        <end position="870"/>
    </location>
</feature>
<keyword evidence="14" id="KW-1185">Reference proteome</keyword>
<dbReference type="GeneID" id="105269477"/>
<accession>A0A9R1TD64</accession>
<evidence type="ECO:0000256" key="9">
    <source>
        <dbReference type="SAM" id="Phobius"/>
    </source>
</evidence>
<dbReference type="SUPFAM" id="SSF49265">
    <property type="entry name" value="Fibronectin type III"/>
    <property type="match status" value="3"/>
</dbReference>
<dbReference type="InterPro" id="IPR003595">
    <property type="entry name" value="Tyr_Pase_cat"/>
</dbReference>
<dbReference type="InterPro" id="IPR036116">
    <property type="entry name" value="FN3_sf"/>
</dbReference>
<dbReference type="InterPro" id="IPR050348">
    <property type="entry name" value="Protein-Tyr_Phosphatase"/>
</dbReference>
<keyword evidence="15" id="KW-0675">Receptor</keyword>
<feature type="signal peptide" evidence="10">
    <location>
        <begin position="1"/>
        <end position="19"/>
    </location>
</feature>
<comment type="similarity">
    <text evidence="2">Belongs to the protein-tyrosine phosphatase family.</text>
</comment>
<sequence>MKLSLFLLAIFIFINEVPSDQLFTFCGQPVKNKPYSAHHARQSRPLVCISDNPSGSITWNMPLVWSDTTLTPAEKNNSTGPSVSNSLRNNIINCDFTNESAPCFNRWNPYPPDGWRVVKSLESPMGPIFDSRWQGLKEYHIVPGWRDSTFITKFGSSGAIAVSIRGHSNAHFFLCRTLNYTTSFCYWILIGSSDANGAVLGRRCEYDINDQGVPQKTWRCHNLGRSQSRNVPLHSYEWKTFVIKWEEVHWTINIFDPNDIVASFHDYYPLWAPYNGDKIYKVYLDYLKDSEPKRYRVHDYSYTVANKPNAVLSSHLEIAKTDTVFCISLAIGLCSQCDLEVSLFDESNSIVKTETFYGYTSQKAHNLPSWRRVKIRLNIDNNSRPIAIRIVTKLSPVGNISSHHWAIADVHECYREGTVKRVYLFAVQEWTSMRKYKWPVITCQALSEDGRSLVVTPSKNSGDVFQPTGISGNSELCPKYYFGPNCGTECSLYFSRDCWGVTMCNSISCYCTQGLTGQTCDYCTSGHYGYGCQKNCGNCAENSCDRYTGECNACQASAERYYLGPYCKNAIDIPPSPTITYVTETTARLDLPVHDDYKNINASFYFQLQTENSVLSLLPAQTTRPTDPGIRQSLTATFTNLNAGKQYNGRMIMEIQNMKATLKGEWCNFTTKCQSSSSYSVQVDERMLSISKSLNQDVPHNCPDSWYTVELLPSRQTLSGVWPVQLSDLPPGTLFQVQVKGLDGSLQLQKDVKTLEAAPSKVINLEVESVDSTSVELSWYPPVHPNGNITGYKIVVQLRYYKGCLEKKQQLISDFYENKTITISPDVTSWKIVGLKPYGGYYLLVSAYHSKAGLENGTPVATRALRIPTEKFEDLKFIVENSTLTWKDPDCSTVTGPIAGAVVIFSGQSNDVKNFHHSEMTQDLSFELNSFKSKHIIIHGQETYQVKIYVSRDVKGANYNPIACTSLNFTTPPSAPPRVENLDLVEVNSATNWSTLRWQKPLSPRNGDISHYAIVFAGNGQSRSFNVGVDSICPLWKNWLCKDIQNNAVPSKFIKVVAYNKGAEESGPESQIVNRLTEKGADAPQKVSYPCIGNGIVNLTWSHPWRTGGPLVKFIITIDVISTNLSRPLWKNQTTSFITIPVNKSTYQPFYIECIDLLPSTSYALHIQGFGKIYPGGVAHVNVTIPPAFGFDRIESPVVNAEESQINIVIPAILNDTVTNIMDVIVIGPRRCENTEMISDVLKNQLQLDPYTDAWSVATFSTSDRANTQFTIGDGKLYYNIYNNTNCPVFDGSYRYAFLLRDGESSNSVKSEKLLSWTSDPIKIGNDIIMETSPAGWIVPLVLILLIICGVGWFFVRRHRKRSVIIETDTKSDDDLPLPLLEPRKNPRGPHNGMNLLEKQESIEQVGDDVNIRGLVPTPKKIPKKHLSLVKLREFHDYVRNGIASGELVEQYDTFPRGQTQSWDYGQLPHNRSKNRYANLIAYDETRVKLVKLPNEPCSDYINANYVRGYKKNKAYIATQGPKSNTLDDFWRMVWQERVQVICMLANVMEGGKKKCEKYWPDIEKKCEFGGISVDNINHTTFADYTFRIFNVTCGQETRKVEHLHYTAWPDHGVPHYTQSVVTYLKKLLATNTGHGPVVVHCSAGVGRTGTIILCDICLRRAAAEGVVDVFAETEILRTQRPNMVDNRQQYLLAHLTLVECLLTLSTAMPCNETLPAKIQEQKRQLSQQLQRLDECVWQDEALQSSPSKSIEISKGNLHKNRYPELAAVVGQKIQISRYPASDPDSDYIFGVFVDSARNKNNYLASQLPLPSTLNDFWRMVAEFRVELIIALQSPRENDHTCCEFVLRDDTEVKPTSFITLRRKNRIEEDICYSEKILLTDSSGKSSREQPVTVLSLKGWQSGESKQPPKPITLVDFWQYAERIPRGDGPTVVLCDDGVTSCGLYLALSFLLERMGLERECDVSLAIRAIRRSRPDFCTTPEQLEYLYDAAVIYTDYFETYANFT</sequence>
<feature type="transmembrane region" description="Helical" evidence="9">
    <location>
        <begin position="1337"/>
        <end position="1356"/>
    </location>
</feature>
<dbReference type="EC" id="3.1.3.48" evidence="3"/>
<dbReference type="GO" id="GO:0004725">
    <property type="term" value="F:protein tyrosine phosphatase activity"/>
    <property type="evidence" value="ECO:0007669"/>
    <property type="project" value="UniProtKB-EC"/>
</dbReference>
<feature type="domain" description="Tyrosine specific protein phosphatases" evidence="12">
    <location>
        <begin position="1615"/>
        <end position="1692"/>
    </location>
</feature>
<gene>
    <name evidence="15" type="primary">LOC105269477</name>
</gene>
<dbReference type="RefSeq" id="XP_011308074.1">
    <property type="nucleotide sequence ID" value="XM_011309772.1"/>
</dbReference>
<dbReference type="PROSITE" id="PS50056">
    <property type="entry name" value="TYR_PHOSPHATASE_2"/>
    <property type="match status" value="2"/>
</dbReference>
<dbReference type="InterPro" id="IPR013783">
    <property type="entry name" value="Ig-like_fold"/>
</dbReference>
<evidence type="ECO:0000313" key="15">
    <source>
        <dbReference type="RefSeq" id="XP_011308074.1"/>
    </source>
</evidence>
<evidence type="ECO:0000256" key="10">
    <source>
        <dbReference type="SAM" id="SignalP"/>
    </source>
</evidence>
<dbReference type="SMART" id="SM00404">
    <property type="entry name" value="PTPc_motif"/>
    <property type="match status" value="2"/>
</dbReference>
<dbReference type="CDD" id="cd00055">
    <property type="entry name" value="EGF_Lam"/>
    <property type="match status" value="1"/>
</dbReference>
<dbReference type="GO" id="GO:0016020">
    <property type="term" value="C:membrane"/>
    <property type="evidence" value="ECO:0007669"/>
    <property type="project" value="UniProtKB-SubCell"/>
</dbReference>
<dbReference type="SMART" id="SM00194">
    <property type="entry name" value="PTPc"/>
    <property type="match status" value="2"/>
</dbReference>
<dbReference type="GO" id="GO:0048513">
    <property type="term" value="P:animal organ development"/>
    <property type="evidence" value="ECO:0007669"/>
    <property type="project" value="UniProtKB-ARBA"/>
</dbReference>
<evidence type="ECO:0000259" key="11">
    <source>
        <dbReference type="PROSITE" id="PS50055"/>
    </source>
</evidence>
<keyword evidence="7 9" id="KW-0472">Membrane</keyword>
<dbReference type="KEGG" id="fas:105269477"/>
<dbReference type="InterPro" id="IPR003961">
    <property type="entry name" value="FN3_dom"/>
</dbReference>
<evidence type="ECO:0000256" key="4">
    <source>
        <dbReference type="ARBA" id="ARBA00022729"/>
    </source>
</evidence>
<dbReference type="PROSITE" id="PS00383">
    <property type="entry name" value="TYR_PHOSPHATASE_1"/>
    <property type="match status" value="1"/>
</dbReference>
<organism evidence="14 15">
    <name type="scientific">Fopius arisanus</name>
    <dbReference type="NCBI Taxonomy" id="64838"/>
    <lineage>
        <taxon>Eukaryota</taxon>
        <taxon>Metazoa</taxon>
        <taxon>Ecdysozoa</taxon>
        <taxon>Arthropoda</taxon>
        <taxon>Hexapoda</taxon>
        <taxon>Insecta</taxon>
        <taxon>Pterygota</taxon>
        <taxon>Neoptera</taxon>
        <taxon>Endopterygota</taxon>
        <taxon>Hymenoptera</taxon>
        <taxon>Apocrita</taxon>
        <taxon>Ichneumonoidea</taxon>
        <taxon>Braconidae</taxon>
        <taxon>Opiinae</taxon>
        <taxon>Fopius</taxon>
    </lineage>
</organism>
<dbReference type="GO" id="GO:0008045">
    <property type="term" value="P:motor neuron axon guidance"/>
    <property type="evidence" value="ECO:0007669"/>
    <property type="project" value="TreeGrafter"/>
</dbReference>
<dbReference type="SUPFAM" id="SSF52799">
    <property type="entry name" value="(Phosphotyrosine protein) phosphatases II"/>
    <property type="match status" value="2"/>
</dbReference>
<evidence type="ECO:0000256" key="8">
    <source>
        <dbReference type="ARBA" id="ARBA00051722"/>
    </source>
</evidence>
<reference evidence="15" key="1">
    <citation type="submission" date="2025-08" db="UniProtKB">
        <authorList>
            <consortium name="RefSeq"/>
        </authorList>
    </citation>
    <scope>IDENTIFICATION</scope>
    <source>
        <strain evidence="15">USDA-PBARC FA_bdor</strain>
        <tissue evidence="15">Whole organism</tissue>
    </source>
</reference>
<dbReference type="OrthoDB" id="6417559at2759"/>
<dbReference type="InterPro" id="IPR002049">
    <property type="entry name" value="LE_dom"/>
</dbReference>